<dbReference type="EMBL" id="WTVQ01000023">
    <property type="protein sequence ID" value="NMG75953.1"/>
    <property type="molecule type" value="Genomic_DNA"/>
</dbReference>
<organism evidence="6 7">
    <name type="scientific">Aromatoleum diolicum</name>
    <dbReference type="NCBI Taxonomy" id="75796"/>
    <lineage>
        <taxon>Bacteria</taxon>
        <taxon>Pseudomonadati</taxon>
        <taxon>Pseudomonadota</taxon>
        <taxon>Betaproteobacteria</taxon>
        <taxon>Rhodocyclales</taxon>
        <taxon>Rhodocyclaceae</taxon>
        <taxon>Aromatoleum</taxon>
    </lineage>
</organism>
<dbReference type="InterPro" id="IPR029052">
    <property type="entry name" value="Metallo-depent_PP-like"/>
</dbReference>
<evidence type="ECO:0000256" key="3">
    <source>
        <dbReference type="ARBA" id="ARBA00023004"/>
    </source>
</evidence>
<sequence length="421" mass="47118">MTTSHIAVISDIHIGPLARSQDLLPPGVNGISARDEKFILQFEKFVQAKKITADYLVIAGDLSCKAQPDEFIHASTVMSRVANILNVTDDKVMYVPGNHDVDWAVLNLAGSTAGGATQDLRWRQRYDPITATENLFIKRTRSGSASSFTGQLFDLPYAGYWRHGGALFAAVNSAAHDRPAEENHHGFIRHETIEWLRENVPPRSEEEEIRCLILHHHLIPHGNLGDEARDFSTCQNGDRLLEVVRQLEFDIVLHGHKHYPRFQTELVASDHPILVLGAGSFCASLNGYGGGVQNQFHLLTIEGRSGETGRIFGELRNWAYVHPLGWTENKKVYTVVDHLIGFGGPLNWRELVAVLQQPIRAMSASGQIFCLDQVPESKQLRYVSTETARKAIEDIARSENLDVTWVDEPHFSAYFRRGSIV</sequence>
<evidence type="ECO:0000313" key="7">
    <source>
        <dbReference type="Proteomes" id="UP000648984"/>
    </source>
</evidence>
<dbReference type="Pfam" id="PF00149">
    <property type="entry name" value="Metallophos"/>
    <property type="match status" value="1"/>
</dbReference>
<dbReference type="Proteomes" id="UP000648984">
    <property type="component" value="Unassembled WGS sequence"/>
</dbReference>
<keyword evidence="2" id="KW-0378">Hydrolase</keyword>
<keyword evidence="1" id="KW-0479">Metal-binding</keyword>
<dbReference type="Gene3D" id="3.60.21.10">
    <property type="match status" value="1"/>
</dbReference>
<dbReference type="InterPro" id="IPR004843">
    <property type="entry name" value="Calcineurin-like_PHP"/>
</dbReference>
<dbReference type="RefSeq" id="WP_169261105.1">
    <property type="nucleotide sequence ID" value="NZ_WTVQ01000023.1"/>
</dbReference>
<keyword evidence="7" id="KW-1185">Reference proteome</keyword>
<feature type="domain" description="Calcineurin-like phosphoesterase" evidence="5">
    <location>
        <begin position="5"/>
        <end position="260"/>
    </location>
</feature>
<keyword evidence="3" id="KW-0408">Iron</keyword>
<dbReference type="PANTHER" id="PTHR42988:SF2">
    <property type="entry name" value="CYCLIC NUCLEOTIDE PHOSPHODIESTERASE CBUA0032-RELATED"/>
    <property type="match status" value="1"/>
</dbReference>
<gene>
    <name evidence="6" type="ORF">GPA25_14385</name>
</gene>
<comment type="caution">
    <text evidence="6">The sequence shown here is derived from an EMBL/GenBank/DDBJ whole genome shotgun (WGS) entry which is preliminary data.</text>
</comment>
<evidence type="ECO:0000259" key="5">
    <source>
        <dbReference type="Pfam" id="PF00149"/>
    </source>
</evidence>
<name>A0ABX1QC29_9RHOO</name>
<comment type="similarity">
    <text evidence="4">Belongs to the cyclic nucleotide phosphodiesterase class-III family.</text>
</comment>
<accession>A0ABX1QC29</accession>
<dbReference type="InterPro" id="IPR050884">
    <property type="entry name" value="CNP_phosphodiesterase-III"/>
</dbReference>
<reference evidence="6 7" key="1">
    <citation type="submission" date="2019-12" db="EMBL/GenBank/DDBJ databases">
        <title>Comparative genomics gives insights into the taxonomy of the Azoarcus-Aromatoleum group and reveals separate origins of nif in the plant-associated Azoarcus and non-plant-associated Aromatoleum sub-groups.</title>
        <authorList>
            <person name="Lafos M."/>
            <person name="Maluk M."/>
            <person name="Batista M."/>
            <person name="Junghare M."/>
            <person name="Carmona M."/>
            <person name="Faoro H."/>
            <person name="Cruz L.M."/>
            <person name="Battistoni F."/>
            <person name="De Souza E."/>
            <person name="Pedrosa F."/>
            <person name="Chen W.-M."/>
            <person name="Poole P.S."/>
            <person name="Dixon R.A."/>
            <person name="James E.K."/>
        </authorList>
    </citation>
    <scope>NUCLEOTIDE SEQUENCE [LARGE SCALE GENOMIC DNA]</scope>
    <source>
        <strain evidence="6 7">22Lin</strain>
    </source>
</reference>
<evidence type="ECO:0000256" key="1">
    <source>
        <dbReference type="ARBA" id="ARBA00022723"/>
    </source>
</evidence>
<evidence type="ECO:0000256" key="4">
    <source>
        <dbReference type="ARBA" id="ARBA00025742"/>
    </source>
</evidence>
<dbReference type="SUPFAM" id="SSF56300">
    <property type="entry name" value="Metallo-dependent phosphatases"/>
    <property type="match status" value="1"/>
</dbReference>
<protein>
    <recommendedName>
        <fullName evidence="5">Calcineurin-like phosphoesterase domain-containing protein</fullName>
    </recommendedName>
</protein>
<proteinExistence type="inferred from homology"/>
<dbReference type="PANTHER" id="PTHR42988">
    <property type="entry name" value="PHOSPHOHYDROLASE"/>
    <property type="match status" value="1"/>
</dbReference>
<evidence type="ECO:0000313" key="6">
    <source>
        <dbReference type="EMBL" id="NMG75953.1"/>
    </source>
</evidence>
<evidence type="ECO:0000256" key="2">
    <source>
        <dbReference type="ARBA" id="ARBA00022801"/>
    </source>
</evidence>